<dbReference type="AlphaFoldDB" id="S4M6N7"/>
<evidence type="ECO:0000256" key="1">
    <source>
        <dbReference type="SAM" id="MobiDB-lite"/>
    </source>
</evidence>
<dbReference type="Proteomes" id="UP000015001">
    <property type="component" value="Unassembled WGS sequence"/>
</dbReference>
<evidence type="ECO:0000313" key="3">
    <source>
        <dbReference type="Proteomes" id="UP000015001"/>
    </source>
</evidence>
<keyword evidence="3" id="KW-1185">Reference proteome</keyword>
<feature type="compositionally biased region" description="Low complexity" evidence="1">
    <location>
        <begin position="497"/>
        <end position="506"/>
    </location>
</feature>
<dbReference type="HOGENOM" id="CLU_524701_0_0_11"/>
<sequence length="519" mass="53953">MAGGLHPAPGLVVGEAVVQLDGPLQGREGEVVVAPAVFELSVQHGRRDGEDVAAGVVEQHPRLGHQAHRRAEQLAFGLRPGDFAGGGEGDAARVVAHGGGHRVELRVGGSGQVEDVGPAAEADQYVDAHGEEALEPVGHRGALHAEQVFGDGGFQLGGGVEGDLCLAEEHGPVDLEVVVVRPVEGVEVHRAGPPVELLVGGDRVAVGRDDPAVVAAQDVEVRGHVVQVPGVGHDAAQPVGDGEGLFRCRGHLHQVDVEVQHPGVPHTGVGPERAVQHGLGLQGPCALGGLPGRQVPQLPGGEVHQGVGVQGRDVRVFGRQFIHRAHGVRVRLVPHRAVLDGLRLRVAGSQRADQSLLDRGGPDGLLMGSFHCGMRTLHRPRQFLAVEEFPGLVVVRAQRVGDAPIRHRALGISLGRLFEAGDGFLVMEGVRPHQAAVEPELGLGKGGGDGTAVRAEVVIVAHGFLLGKRPGAVRIAVADAPSITDEFSYFQMSGASLSGGRTPGGRPLRRWSGPAVRGS</sequence>
<organism evidence="2 3">
    <name type="scientific">Streptomyces afghaniensis 772</name>
    <dbReference type="NCBI Taxonomy" id="1283301"/>
    <lineage>
        <taxon>Bacteria</taxon>
        <taxon>Bacillati</taxon>
        <taxon>Actinomycetota</taxon>
        <taxon>Actinomycetes</taxon>
        <taxon>Kitasatosporales</taxon>
        <taxon>Streptomycetaceae</taxon>
        <taxon>Streptomyces</taxon>
    </lineage>
</organism>
<evidence type="ECO:0000313" key="2">
    <source>
        <dbReference type="EMBL" id="EPJ34863.1"/>
    </source>
</evidence>
<gene>
    <name evidence="2" type="ORF">STAFG_8053</name>
</gene>
<feature type="region of interest" description="Disordered" evidence="1">
    <location>
        <begin position="497"/>
        <end position="519"/>
    </location>
</feature>
<dbReference type="EMBL" id="AOPY01001675">
    <property type="protein sequence ID" value="EPJ34863.1"/>
    <property type="molecule type" value="Genomic_DNA"/>
</dbReference>
<proteinExistence type="predicted"/>
<name>S4M6N7_9ACTN</name>
<comment type="caution">
    <text evidence="2">The sequence shown here is derived from an EMBL/GenBank/DDBJ whole genome shotgun (WGS) entry which is preliminary data.</text>
</comment>
<reference evidence="2 3" key="1">
    <citation type="submission" date="2013-02" db="EMBL/GenBank/DDBJ databases">
        <title>Draft Genome Sequence of Streptomyces afghaniensis, Which Produces Compounds of the Julimycin B-Complex.</title>
        <authorList>
            <person name="Gruening B.A."/>
            <person name="Praeg A."/>
            <person name="Erxleben A."/>
            <person name="Guenther S."/>
            <person name="Fiedler H.-P."/>
            <person name="Goodfellow M."/>
            <person name="Mueller M."/>
        </authorList>
    </citation>
    <scope>NUCLEOTIDE SEQUENCE [LARGE SCALE GENOMIC DNA]</scope>
    <source>
        <strain evidence="2 3">772</strain>
    </source>
</reference>
<protein>
    <submittedName>
        <fullName evidence="2">Uncharacterized protein</fullName>
    </submittedName>
</protein>
<accession>S4M6N7</accession>